<dbReference type="Pfam" id="PF03972">
    <property type="entry name" value="MmgE_PrpD_N"/>
    <property type="match status" value="1"/>
</dbReference>
<dbReference type="InterPro" id="IPR042183">
    <property type="entry name" value="MmgE/PrpD_sf_1"/>
</dbReference>
<evidence type="ECO:0000256" key="1">
    <source>
        <dbReference type="ARBA" id="ARBA00006174"/>
    </source>
</evidence>
<dbReference type="Pfam" id="PF19305">
    <property type="entry name" value="MmgE_PrpD_C"/>
    <property type="match status" value="1"/>
</dbReference>
<evidence type="ECO:0000313" key="4">
    <source>
        <dbReference type="EMBL" id="HEN27346.1"/>
    </source>
</evidence>
<reference evidence="4" key="1">
    <citation type="journal article" date="2020" name="mSystems">
        <title>Genome- and Community-Level Interaction Insights into Carbon Utilization and Element Cycling Functions of Hydrothermarchaeota in Hydrothermal Sediment.</title>
        <authorList>
            <person name="Zhou Z."/>
            <person name="Liu Y."/>
            <person name="Xu W."/>
            <person name="Pan J."/>
            <person name="Luo Z.H."/>
            <person name="Li M."/>
        </authorList>
    </citation>
    <scope>NUCLEOTIDE SEQUENCE [LARGE SCALE GENOMIC DNA]</scope>
    <source>
        <strain evidence="4">SpSt-34</strain>
    </source>
</reference>
<dbReference type="PANTHER" id="PTHR16943:SF8">
    <property type="entry name" value="2-METHYLCITRATE DEHYDRATASE"/>
    <property type="match status" value="1"/>
</dbReference>
<comment type="caution">
    <text evidence="4">The sequence shown here is derived from an EMBL/GenBank/DDBJ whole genome shotgun (WGS) entry which is preliminary data.</text>
</comment>
<gene>
    <name evidence="4" type="ORF">ENQ77_01505</name>
</gene>
<dbReference type="GO" id="GO:0016829">
    <property type="term" value="F:lyase activity"/>
    <property type="evidence" value="ECO:0007669"/>
    <property type="project" value="InterPro"/>
</dbReference>
<dbReference type="PANTHER" id="PTHR16943">
    <property type="entry name" value="2-METHYLCITRATE DEHYDRATASE-RELATED"/>
    <property type="match status" value="1"/>
</dbReference>
<dbReference type="Gene3D" id="3.30.1330.120">
    <property type="entry name" value="2-methylcitrate dehydratase PrpD"/>
    <property type="match status" value="1"/>
</dbReference>
<dbReference type="InterPro" id="IPR045336">
    <property type="entry name" value="MmgE_PrpD_N"/>
</dbReference>
<feature type="domain" description="MmgE/PrpD C-terminal" evidence="3">
    <location>
        <begin position="274"/>
        <end position="430"/>
    </location>
</feature>
<sequence length="461" mass="50427">MHSISISEAIAEYVCSITFEKLPLEAVEAAKKSFLDTLGVILAASSLGEGCRYFVELVLEGNGREESTVLGFNKRVPCVMAAFANGSMSHALDYDDVYDEARVHPSAAVVPAALAISEVLGKVSGKRLLTAIAVGNDLVCRLGLSLKVDASEYGWFTPPIFGAFGATVAASYLLGLNKKQILNALSLTLCQVACTTEVINSPISDIRAIRDAFSAKAGVISALLAYKGIRGSVQPMEGEGGLFASFFRGQYDPSIILKGLGEIFYGPKVSYKLWPACRGTHSYIQAALELRKECEFSLEDVEEIRLIINSLNLMLCEPLEAKRRPENAINAKFSLPFVVATALVHGNVKLEHFRSTSLKDERVLALADKVVYEANDSKDLTEGTVEIKIKKKRLIKTINFPLGHPNNPTRLEDLITKFKECAQYAVNPISFENLKKIVELILELEQLDDIKTLTDLFNQNG</sequence>
<dbReference type="InterPro" id="IPR005656">
    <property type="entry name" value="MmgE_PrpD"/>
</dbReference>
<organism evidence="4">
    <name type="scientific">candidate division WOR-3 bacterium</name>
    <dbReference type="NCBI Taxonomy" id="2052148"/>
    <lineage>
        <taxon>Bacteria</taxon>
        <taxon>Bacteria division WOR-3</taxon>
    </lineage>
</organism>
<evidence type="ECO:0000259" key="3">
    <source>
        <dbReference type="Pfam" id="PF19305"/>
    </source>
</evidence>
<proteinExistence type="inferred from homology"/>
<dbReference type="AlphaFoldDB" id="A0A7C2K0Q9"/>
<dbReference type="InterPro" id="IPR042188">
    <property type="entry name" value="MmgE/PrpD_sf_2"/>
</dbReference>
<dbReference type="InterPro" id="IPR045337">
    <property type="entry name" value="MmgE_PrpD_C"/>
</dbReference>
<dbReference type="InterPro" id="IPR036148">
    <property type="entry name" value="MmgE/PrpD_sf"/>
</dbReference>
<name>A0A7C2K0Q9_UNCW3</name>
<comment type="similarity">
    <text evidence="1">Belongs to the PrpD family.</text>
</comment>
<dbReference type="Gene3D" id="1.10.4100.10">
    <property type="entry name" value="2-methylcitrate dehydratase PrpD"/>
    <property type="match status" value="1"/>
</dbReference>
<protein>
    <submittedName>
        <fullName evidence="4">MmgE/PrpD family protein</fullName>
    </submittedName>
</protein>
<evidence type="ECO:0000259" key="2">
    <source>
        <dbReference type="Pfam" id="PF03972"/>
    </source>
</evidence>
<dbReference type="SUPFAM" id="SSF103378">
    <property type="entry name" value="2-methylcitrate dehydratase PrpD"/>
    <property type="match status" value="1"/>
</dbReference>
<feature type="domain" description="MmgE/PrpD N-terminal" evidence="2">
    <location>
        <begin position="8"/>
        <end position="250"/>
    </location>
</feature>
<dbReference type="EMBL" id="DSOL01000039">
    <property type="protein sequence ID" value="HEN27346.1"/>
    <property type="molecule type" value="Genomic_DNA"/>
</dbReference>
<accession>A0A7C2K0Q9</accession>